<protein>
    <submittedName>
        <fullName evidence="1">Uncharacterized protein</fullName>
    </submittedName>
</protein>
<dbReference type="EMBL" id="BAAAZG010000061">
    <property type="protein sequence ID" value="GAA4100926.1"/>
    <property type="molecule type" value="Genomic_DNA"/>
</dbReference>
<dbReference type="RefSeq" id="WP_344957668.1">
    <property type="nucleotide sequence ID" value="NZ_BAAAZG010000061.1"/>
</dbReference>
<proteinExistence type="predicted"/>
<gene>
    <name evidence="1" type="ORF">GCM10022214_77980</name>
</gene>
<keyword evidence="2" id="KW-1185">Reference proteome</keyword>
<comment type="caution">
    <text evidence="1">The sequence shown here is derived from an EMBL/GenBank/DDBJ whole genome shotgun (WGS) entry which is preliminary data.</text>
</comment>
<dbReference type="Proteomes" id="UP001500683">
    <property type="component" value="Unassembled WGS sequence"/>
</dbReference>
<sequence length="115" mass="12540">MPSDAINQQWLDEVLTGLGETADQVAAALHAAKITGQRHNPSDCPMVRYVAARARERVPSAQVTASATRSTIQVEIDLRDADPQTVWTVTPQAVREFIDAFDDGEYTDLVDETAA</sequence>
<evidence type="ECO:0000313" key="1">
    <source>
        <dbReference type="EMBL" id="GAA4100926.1"/>
    </source>
</evidence>
<organism evidence="1 2">
    <name type="scientific">Actinomadura miaoliensis</name>
    <dbReference type="NCBI Taxonomy" id="430685"/>
    <lineage>
        <taxon>Bacteria</taxon>
        <taxon>Bacillati</taxon>
        <taxon>Actinomycetota</taxon>
        <taxon>Actinomycetes</taxon>
        <taxon>Streptosporangiales</taxon>
        <taxon>Thermomonosporaceae</taxon>
        <taxon>Actinomadura</taxon>
    </lineage>
</organism>
<name>A0ABP7WZU6_9ACTN</name>
<evidence type="ECO:0000313" key="2">
    <source>
        <dbReference type="Proteomes" id="UP001500683"/>
    </source>
</evidence>
<accession>A0ABP7WZU6</accession>
<reference evidence="2" key="1">
    <citation type="journal article" date="2019" name="Int. J. Syst. Evol. Microbiol.">
        <title>The Global Catalogue of Microorganisms (GCM) 10K type strain sequencing project: providing services to taxonomists for standard genome sequencing and annotation.</title>
        <authorList>
            <consortium name="The Broad Institute Genomics Platform"/>
            <consortium name="The Broad Institute Genome Sequencing Center for Infectious Disease"/>
            <person name="Wu L."/>
            <person name="Ma J."/>
        </authorList>
    </citation>
    <scope>NUCLEOTIDE SEQUENCE [LARGE SCALE GENOMIC DNA]</scope>
    <source>
        <strain evidence="2">JCM 16702</strain>
    </source>
</reference>